<dbReference type="InterPro" id="IPR000182">
    <property type="entry name" value="GNAT_dom"/>
</dbReference>
<reference evidence="2 3" key="1">
    <citation type="submission" date="2018-07" db="EMBL/GenBank/DDBJ databases">
        <title>Bacillus sp. YLB-04 draft genome sequence.</title>
        <authorList>
            <person name="Yu L."/>
            <person name="Tang X."/>
        </authorList>
    </citation>
    <scope>NUCLEOTIDE SEQUENCE [LARGE SCALE GENOMIC DNA]</scope>
    <source>
        <strain evidence="2 3">YLB-04</strain>
    </source>
</reference>
<dbReference type="OrthoDB" id="9802340at2"/>
<evidence type="ECO:0000313" key="2">
    <source>
        <dbReference type="EMBL" id="RDU37972.1"/>
    </source>
</evidence>
<keyword evidence="2" id="KW-0808">Transferase</keyword>
<protein>
    <submittedName>
        <fullName evidence="2">GNAT family N-acetyltransferase</fullName>
    </submittedName>
</protein>
<comment type="caution">
    <text evidence="2">The sequence shown here is derived from an EMBL/GenBank/DDBJ whole genome shotgun (WGS) entry which is preliminary data.</text>
</comment>
<dbReference type="SUPFAM" id="SSF55729">
    <property type="entry name" value="Acyl-CoA N-acyltransferases (Nat)"/>
    <property type="match status" value="1"/>
</dbReference>
<dbReference type="Pfam" id="PF00583">
    <property type="entry name" value="Acetyltransf_1"/>
    <property type="match status" value="1"/>
</dbReference>
<dbReference type="InterPro" id="IPR016181">
    <property type="entry name" value="Acyl_CoA_acyltransferase"/>
</dbReference>
<dbReference type="Proteomes" id="UP000257144">
    <property type="component" value="Unassembled WGS sequence"/>
</dbReference>
<name>A0A3D8GUD7_9BACI</name>
<dbReference type="PROSITE" id="PS51186">
    <property type="entry name" value="GNAT"/>
    <property type="match status" value="1"/>
</dbReference>
<proteinExistence type="predicted"/>
<sequence length="140" mass="16195">MTALEEFNKTIDQHEEWIKRLTNSEREALFVAERDGEIAGFIMFQSPDRKRAAHTGTFGIMISKEHRDQGLGKLLLKTLLDWAEKHPLIEKVSLAVFSTNERAIALYKKFGFIEEGRKVNEVKFGENEYADDILMYKSVK</sequence>
<dbReference type="PANTHER" id="PTHR43415">
    <property type="entry name" value="SPERMIDINE N(1)-ACETYLTRANSFERASE"/>
    <property type="match status" value="1"/>
</dbReference>
<dbReference type="EMBL" id="QNQT01000002">
    <property type="protein sequence ID" value="RDU37972.1"/>
    <property type="molecule type" value="Genomic_DNA"/>
</dbReference>
<gene>
    <name evidence="2" type="ORF">DRW41_07705</name>
</gene>
<evidence type="ECO:0000313" key="3">
    <source>
        <dbReference type="Proteomes" id="UP000257144"/>
    </source>
</evidence>
<keyword evidence="3" id="KW-1185">Reference proteome</keyword>
<dbReference type="Gene3D" id="3.40.630.30">
    <property type="match status" value="1"/>
</dbReference>
<accession>A0A3D8GUD7</accession>
<evidence type="ECO:0000259" key="1">
    <source>
        <dbReference type="PROSITE" id="PS51186"/>
    </source>
</evidence>
<dbReference type="GO" id="GO:0016747">
    <property type="term" value="F:acyltransferase activity, transferring groups other than amino-acyl groups"/>
    <property type="evidence" value="ECO:0007669"/>
    <property type="project" value="InterPro"/>
</dbReference>
<feature type="domain" description="N-acetyltransferase" evidence="1">
    <location>
        <begin position="1"/>
        <end position="140"/>
    </location>
</feature>
<dbReference type="AlphaFoldDB" id="A0A3D8GUD7"/>
<organism evidence="2 3">
    <name type="scientific">Neobacillus piezotolerans</name>
    <dbReference type="NCBI Taxonomy" id="2259171"/>
    <lineage>
        <taxon>Bacteria</taxon>
        <taxon>Bacillati</taxon>
        <taxon>Bacillota</taxon>
        <taxon>Bacilli</taxon>
        <taxon>Bacillales</taxon>
        <taxon>Bacillaceae</taxon>
        <taxon>Neobacillus</taxon>
    </lineage>
</organism>
<dbReference type="PANTHER" id="PTHR43415:SF3">
    <property type="entry name" value="GNAT-FAMILY ACETYLTRANSFERASE"/>
    <property type="match status" value="1"/>
</dbReference>